<keyword evidence="2" id="KW-1185">Reference proteome</keyword>
<gene>
    <name evidence="1" type="ORF">DFH07DRAFT_779422</name>
</gene>
<comment type="caution">
    <text evidence="1">The sequence shown here is derived from an EMBL/GenBank/DDBJ whole genome shotgun (WGS) entry which is preliminary data.</text>
</comment>
<proteinExistence type="predicted"/>
<dbReference type="AlphaFoldDB" id="A0AAD7I9I5"/>
<name>A0AAD7I9I5_9AGAR</name>
<evidence type="ECO:0000313" key="1">
    <source>
        <dbReference type="EMBL" id="KAJ7737276.1"/>
    </source>
</evidence>
<accession>A0AAD7I9I5</accession>
<evidence type="ECO:0000313" key="2">
    <source>
        <dbReference type="Proteomes" id="UP001215280"/>
    </source>
</evidence>
<organism evidence="1 2">
    <name type="scientific">Mycena maculata</name>
    <dbReference type="NCBI Taxonomy" id="230809"/>
    <lineage>
        <taxon>Eukaryota</taxon>
        <taxon>Fungi</taxon>
        <taxon>Dikarya</taxon>
        <taxon>Basidiomycota</taxon>
        <taxon>Agaricomycotina</taxon>
        <taxon>Agaricomycetes</taxon>
        <taxon>Agaricomycetidae</taxon>
        <taxon>Agaricales</taxon>
        <taxon>Marasmiineae</taxon>
        <taxon>Mycenaceae</taxon>
        <taxon>Mycena</taxon>
    </lineage>
</organism>
<reference evidence="1" key="1">
    <citation type="submission" date="2023-03" db="EMBL/GenBank/DDBJ databases">
        <title>Massive genome expansion in bonnet fungi (Mycena s.s.) driven by repeated elements and novel gene families across ecological guilds.</title>
        <authorList>
            <consortium name="Lawrence Berkeley National Laboratory"/>
            <person name="Harder C.B."/>
            <person name="Miyauchi S."/>
            <person name="Viragh M."/>
            <person name="Kuo A."/>
            <person name="Thoen E."/>
            <person name="Andreopoulos B."/>
            <person name="Lu D."/>
            <person name="Skrede I."/>
            <person name="Drula E."/>
            <person name="Henrissat B."/>
            <person name="Morin E."/>
            <person name="Kohler A."/>
            <person name="Barry K."/>
            <person name="LaButti K."/>
            <person name="Morin E."/>
            <person name="Salamov A."/>
            <person name="Lipzen A."/>
            <person name="Mereny Z."/>
            <person name="Hegedus B."/>
            <person name="Baldrian P."/>
            <person name="Stursova M."/>
            <person name="Weitz H."/>
            <person name="Taylor A."/>
            <person name="Grigoriev I.V."/>
            <person name="Nagy L.G."/>
            <person name="Martin F."/>
            <person name="Kauserud H."/>
        </authorList>
    </citation>
    <scope>NUCLEOTIDE SEQUENCE</scope>
    <source>
        <strain evidence="1">CBHHK188m</strain>
    </source>
</reference>
<sequence length="204" mass="22546">MSLMLPAVITHLTEYVRSLPPSSNTIVLALDVEANIGTLEYHAPGRQFEIAQGTRRRTGLVQCPEATKSLEEGLLDTDPLHLGVAGGLRVEADQGDKDEWIEIEIKSPLPEETGLALGWEVLLLEEEDLARLLAFDRQFNSDQIVVRFMWGVRYGIVSKFNGSAGARSVGAGKDFVGKSDRESSPREMKARHFWKGIELGELEA</sequence>
<dbReference type="EMBL" id="JARJLG010000144">
    <property type="protein sequence ID" value="KAJ7737276.1"/>
    <property type="molecule type" value="Genomic_DNA"/>
</dbReference>
<protein>
    <submittedName>
        <fullName evidence="1">Uncharacterized protein</fullName>
    </submittedName>
</protein>
<dbReference type="Proteomes" id="UP001215280">
    <property type="component" value="Unassembled WGS sequence"/>
</dbReference>